<dbReference type="WBParaSite" id="PSU_v2.g463.t1">
    <property type="protein sequence ID" value="PSU_v2.g463.t1"/>
    <property type="gene ID" value="PSU_v2.g463"/>
</dbReference>
<dbReference type="Proteomes" id="UP000887577">
    <property type="component" value="Unplaced"/>
</dbReference>
<feature type="chain" id="PRO_5037964085" evidence="1">
    <location>
        <begin position="28"/>
        <end position="215"/>
    </location>
</feature>
<accession>A0A914YVM5</accession>
<dbReference type="AlphaFoldDB" id="A0A914YVM5"/>
<evidence type="ECO:0000313" key="2">
    <source>
        <dbReference type="Proteomes" id="UP000887577"/>
    </source>
</evidence>
<evidence type="ECO:0000256" key="1">
    <source>
        <dbReference type="SAM" id="SignalP"/>
    </source>
</evidence>
<keyword evidence="2" id="KW-1185">Reference proteome</keyword>
<keyword evidence="1" id="KW-0732">Signal</keyword>
<feature type="signal peptide" evidence="1">
    <location>
        <begin position="1"/>
        <end position="27"/>
    </location>
</feature>
<sequence length="215" mass="23388">MQLFQLLLINLKKLLLLLLLKKNTVESADKNDKVGENDNIDVNAPTVEIIKEEKPAEAIDMVDKVQIPSNEVSLQDENGCESAAAVNLDDISDKVEKSVDADKKEEEMIVEIVGASTVTADRAETIGVKVEEIKSADKNDKVEEIGNIDDVNAPTVEVVKEEKPAVAIVIVDKVQLPSNEVSLQDENGCKSAAAVNLDEKSVDADKHEEEMLVEG</sequence>
<proteinExistence type="predicted"/>
<evidence type="ECO:0000313" key="3">
    <source>
        <dbReference type="WBParaSite" id="PSU_v2.g463.t1"/>
    </source>
</evidence>
<protein>
    <submittedName>
        <fullName evidence="3">Uncharacterized protein</fullName>
    </submittedName>
</protein>
<reference evidence="3" key="1">
    <citation type="submission" date="2022-11" db="UniProtKB">
        <authorList>
            <consortium name="WormBaseParasite"/>
        </authorList>
    </citation>
    <scope>IDENTIFICATION</scope>
</reference>
<organism evidence="2 3">
    <name type="scientific">Panagrolaimus superbus</name>
    <dbReference type="NCBI Taxonomy" id="310955"/>
    <lineage>
        <taxon>Eukaryota</taxon>
        <taxon>Metazoa</taxon>
        <taxon>Ecdysozoa</taxon>
        <taxon>Nematoda</taxon>
        <taxon>Chromadorea</taxon>
        <taxon>Rhabditida</taxon>
        <taxon>Tylenchina</taxon>
        <taxon>Panagrolaimomorpha</taxon>
        <taxon>Panagrolaimoidea</taxon>
        <taxon>Panagrolaimidae</taxon>
        <taxon>Panagrolaimus</taxon>
    </lineage>
</organism>
<name>A0A914YVM5_9BILA</name>